<comment type="caution">
    <text evidence="2">The sequence shown here is derived from an EMBL/GenBank/DDBJ whole genome shotgun (WGS) entry which is preliminary data.</text>
</comment>
<protein>
    <submittedName>
        <fullName evidence="2">Uncharacterized protein</fullName>
    </submittedName>
</protein>
<feature type="region of interest" description="Disordered" evidence="1">
    <location>
        <begin position="381"/>
        <end position="418"/>
    </location>
</feature>
<dbReference type="EMBL" id="JAPQKH010000007">
    <property type="protein sequence ID" value="KAJ5088825.1"/>
    <property type="molecule type" value="Genomic_DNA"/>
</dbReference>
<feature type="region of interest" description="Disordered" evidence="1">
    <location>
        <begin position="313"/>
        <end position="333"/>
    </location>
</feature>
<feature type="region of interest" description="Disordered" evidence="1">
    <location>
        <begin position="527"/>
        <end position="547"/>
    </location>
</feature>
<organism evidence="2 3">
    <name type="scientific">Penicillium angulare</name>
    <dbReference type="NCBI Taxonomy" id="116970"/>
    <lineage>
        <taxon>Eukaryota</taxon>
        <taxon>Fungi</taxon>
        <taxon>Dikarya</taxon>
        <taxon>Ascomycota</taxon>
        <taxon>Pezizomycotina</taxon>
        <taxon>Eurotiomycetes</taxon>
        <taxon>Eurotiomycetidae</taxon>
        <taxon>Eurotiales</taxon>
        <taxon>Aspergillaceae</taxon>
        <taxon>Penicillium</taxon>
    </lineage>
</organism>
<sequence length="561" mass="62117">MDRVHEFPSTDSIGLWDNHELPDSSFLSTDVDDVNATCTPLEPLHADATLLPARSFGLTGSLSLHDYRKHLAQAAECIDDPVDRSEKTLKRKTATSNLNRPPALSNLPSYAISISSSAASSPPPLSPSYSQSIISQRSELDEIPEQPLAQTNQQVQVQQVQSGALPVQGPRVNLVSANLTRPRPNRKRLNTFREKLEARGQAHHSPLSRPQESDMLATTQAAAATISHGGASFEILNPRKSLDLARIVSFIEDVDTCSYLPADQIRDSHVTSTFSIDQGLDRASLSQFTDASLPSHYSSQSLYTSLSAAYSTPKSQSADIPSSSPGVHNRVRSLSDYSRDEYDLWRSGYQDENTDKSMHPDIVGESPKPRMFSISERLEDELEVPVSEPGSPRPASSSQPTFYSESEIGEPGSPVYANGEWSQVDERDRGIFYELPSPSAYDTVLTHENENDNENDHSPTSPYDTYLSNTMSRAYQFYDHDQDPYDHMYYDPHVQSVLAAANAENMGLRSQSNHALDGLQRRFQSSLSLSGEAGKSKGESGKHSFSQRKKLRRFFSWRSGN</sequence>
<feature type="compositionally biased region" description="Polar residues" evidence="1">
    <location>
        <begin position="394"/>
        <end position="404"/>
    </location>
</feature>
<feature type="compositionally biased region" description="Low complexity" evidence="1">
    <location>
        <begin position="127"/>
        <end position="136"/>
    </location>
</feature>
<dbReference type="AlphaFoldDB" id="A0A9W9EVV2"/>
<reference evidence="2" key="1">
    <citation type="submission" date="2022-11" db="EMBL/GenBank/DDBJ databases">
        <authorList>
            <person name="Petersen C."/>
        </authorList>
    </citation>
    <scope>NUCLEOTIDE SEQUENCE</scope>
    <source>
        <strain evidence="2">IBT 30069</strain>
    </source>
</reference>
<gene>
    <name evidence="2" type="ORF">N7456_012441</name>
</gene>
<dbReference type="Proteomes" id="UP001149165">
    <property type="component" value="Unassembled WGS sequence"/>
</dbReference>
<accession>A0A9W9EVV2</accession>
<feature type="region of interest" description="Disordered" evidence="1">
    <location>
        <begin position="115"/>
        <end position="139"/>
    </location>
</feature>
<feature type="region of interest" description="Disordered" evidence="1">
    <location>
        <begin position="348"/>
        <end position="368"/>
    </location>
</feature>
<dbReference type="OrthoDB" id="4315400at2759"/>
<evidence type="ECO:0000313" key="2">
    <source>
        <dbReference type="EMBL" id="KAJ5088825.1"/>
    </source>
</evidence>
<name>A0A9W9EVV2_9EURO</name>
<reference evidence="2" key="2">
    <citation type="journal article" date="2023" name="IMA Fungus">
        <title>Comparative genomic study of the Penicillium genus elucidates a diverse pangenome and 15 lateral gene transfer events.</title>
        <authorList>
            <person name="Petersen C."/>
            <person name="Sorensen T."/>
            <person name="Nielsen M.R."/>
            <person name="Sondergaard T.E."/>
            <person name="Sorensen J.L."/>
            <person name="Fitzpatrick D.A."/>
            <person name="Frisvad J.C."/>
            <person name="Nielsen K.L."/>
        </authorList>
    </citation>
    <scope>NUCLEOTIDE SEQUENCE</scope>
    <source>
        <strain evidence="2">IBT 30069</strain>
    </source>
</reference>
<evidence type="ECO:0000313" key="3">
    <source>
        <dbReference type="Proteomes" id="UP001149165"/>
    </source>
</evidence>
<feature type="compositionally biased region" description="Polar residues" evidence="1">
    <location>
        <begin position="313"/>
        <end position="326"/>
    </location>
</feature>
<evidence type="ECO:0000256" key="1">
    <source>
        <dbReference type="SAM" id="MobiDB-lite"/>
    </source>
</evidence>
<proteinExistence type="predicted"/>
<keyword evidence="3" id="KW-1185">Reference proteome</keyword>